<gene>
    <name evidence="15" type="ORF">CONCODRAFT_82261</name>
</gene>
<evidence type="ECO:0000259" key="12">
    <source>
        <dbReference type="PROSITE" id="PS50011"/>
    </source>
</evidence>
<feature type="compositionally biased region" description="Polar residues" evidence="11">
    <location>
        <begin position="486"/>
        <end position="495"/>
    </location>
</feature>
<evidence type="ECO:0000256" key="5">
    <source>
        <dbReference type="ARBA" id="ARBA00022741"/>
    </source>
</evidence>
<dbReference type="Gene3D" id="1.10.510.10">
    <property type="entry name" value="Transferase(Phosphotransferase) domain 1"/>
    <property type="match status" value="1"/>
</dbReference>
<dbReference type="EMBL" id="KQ964632">
    <property type="protein sequence ID" value="KXN67506.1"/>
    <property type="molecule type" value="Genomic_DNA"/>
</dbReference>
<dbReference type="OrthoDB" id="266718at2759"/>
<dbReference type="PROSITE" id="PS50105">
    <property type="entry name" value="SAM_DOMAIN"/>
    <property type="match status" value="1"/>
</dbReference>
<evidence type="ECO:0000256" key="3">
    <source>
        <dbReference type="ARBA" id="ARBA00022527"/>
    </source>
</evidence>
<dbReference type="PROSITE" id="PS50200">
    <property type="entry name" value="RA"/>
    <property type="match status" value="1"/>
</dbReference>
<dbReference type="InterPro" id="IPR013761">
    <property type="entry name" value="SAM/pointed_sf"/>
</dbReference>
<dbReference type="SUPFAM" id="SSF56112">
    <property type="entry name" value="Protein kinase-like (PK-like)"/>
    <property type="match status" value="1"/>
</dbReference>
<dbReference type="Pfam" id="PF07647">
    <property type="entry name" value="SAM_2"/>
    <property type="match status" value="1"/>
</dbReference>
<dbReference type="PROSITE" id="PS50011">
    <property type="entry name" value="PROTEIN_KINASE_DOM"/>
    <property type="match status" value="1"/>
</dbReference>
<keyword evidence="7 10" id="KW-0067">ATP-binding</keyword>
<dbReference type="InterPro" id="IPR029458">
    <property type="entry name" value="Ras-bd_By2"/>
</dbReference>
<evidence type="ECO:0000256" key="2">
    <source>
        <dbReference type="ARBA" id="ARBA00012406"/>
    </source>
</evidence>
<feature type="domain" description="Protein kinase" evidence="12">
    <location>
        <begin position="509"/>
        <end position="773"/>
    </location>
</feature>
<dbReference type="InterPro" id="IPR000159">
    <property type="entry name" value="RA_dom"/>
</dbReference>
<keyword evidence="16" id="KW-1185">Reference proteome</keyword>
<sequence length="777" mass="87420">METNYHTLSPIYQNHPAFRWTEKNVADWLQQKHLDQFEKYFEENDINGELLMELDYNLLKQMGIPTVGDRVRLLTAIKELKRSHPGRPKKDYYREYIVPPPEKSESIATSKHSPIGTFNALIRRSKTLIQSPSNDNLMSTQLTHLSTTSSTRSERSGFDMKRAGFLPEYAYSPPISPNGVTYQPDSPNTPNTPATANSLGSGMSGSSSMIQMVVGEPTIMSMENVKKNCVRVYGDDGQTRIVDVHNAVDAKSILKKVLHKFNINETPEKYAIFVVSGESTRSLSDEELVDICQSIDRPEKEKFILRKKHQPMSHEEFKKLRNRKHLERMEFSLLNPAVAQRVKLTKIFGKRPPSELISMNLSRYFPDHPNEELQEVSNLNNMESNLKPYFTEIPRSVTKSSPSKLAEEVLPENKESEASFIMDLKPKSAQVSPSIKQKSPILPAIELTSPNSPKLEHESPKQSPVTQEPPSPVEVKHSPVEESTKNLDTSTQQSSKAEEDTTTETKMKFIKGTLIGAGSFGNVYLGLNPRTGELMAVKQVELPTPNNSKANRQKSMLTALQREIDLLKTLNHPHIVSYLGSQIDDTHLNILLEYIPGGSVVGLLSEYGPFEEPMVRSFVRQILLGLDYLHKKGIIHRDIKGGNILLDNKGQVKITDFGISKKVQEGVLSVVTDHRASLQGSVYWMAPEVVKNTKYTPKADIWGLGCLMVEMMTGEHPFPGFNQMQAIFKIGSFVSPEIPSNAGDNCSDFLKKTFLINFEDRPSAEELLEHNFIVNDQ</sequence>
<dbReference type="PROSITE" id="PS00107">
    <property type="entry name" value="PROTEIN_KINASE_ATP"/>
    <property type="match status" value="1"/>
</dbReference>
<evidence type="ECO:0000313" key="16">
    <source>
        <dbReference type="Proteomes" id="UP000070444"/>
    </source>
</evidence>
<dbReference type="InterPro" id="IPR001660">
    <property type="entry name" value="SAM"/>
</dbReference>
<dbReference type="FunFam" id="1.10.510.10:FF:000334">
    <property type="entry name" value="Serine/threonine-protein kinase STE11"/>
    <property type="match status" value="1"/>
</dbReference>
<comment type="similarity">
    <text evidence="1">Belongs to the protein kinase superfamily. STE Ser/Thr protein kinase family. MAP kinase kinase kinase subfamily.</text>
</comment>
<dbReference type="AlphaFoldDB" id="A0A137NXI8"/>
<evidence type="ECO:0000256" key="11">
    <source>
        <dbReference type="SAM" id="MobiDB-lite"/>
    </source>
</evidence>
<dbReference type="SMART" id="SM00454">
    <property type="entry name" value="SAM"/>
    <property type="match status" value="1"/>
</dbReference>
<accession>A0A137NXI8</accession>
<evidence type="ECO:0000256" key="1">
    <source>
        <dbReference type="ARBA" id="ARBA00006529"/>
    </source>
</evidence>
<dbReference type="Pfam" id="PF14847">
    <property type="entry name" value="Ras_bdg_2"/>
    <property type="match status" value="1"/>
</dbReference>
<dbReference type="SMART" id="SM00314">
    <property type="entry name" value="RA"/>
    <property type="match status" value="1"/>
</dbReference>
<dbReference type="GO" id="GO:0004709">
    <property type="term" value="F:MAP kinase kinase kinase activity"/>
    <property type="evidence" value="ECO:0007669"/>
    <property type="project" value="UniProtKB-EC"/>
</dbReference>
<evidence type="ECO:0000259" key="13">
    <source>
        <dbReference type="PROSITE" id="PS50105"/>
    </source>
</evidence>
<feature type="binding site" evidence="10">
    <location>
        <position position="538"/>
    </location>
    <ligand>
        <name>ATP</name>
        <dbReference type="ChEBI" id="CHEBI:30616"/>
    </ligand>
</feature>
<feature type="compositionally biased region" description="Basic and acidic residues" evidence="11">
    <location>
        <begin position="405"/>
        <end position="417"/>
    </location>
</feature>
<evidence type="ECO:0000259" key="14">
    <source>
        <dbReference type="PROSITE" id="PS50200"/>
    </source>
</evidence>
<dbReference type="SUPFAM" id="SSF54236">
    <property type="entry name" value="Ubiquitin-like"/>
    <property type="match status" value="1"/>
</dbReference>
<feature type="region of interest" description="Disordered" evidence="11">
    <location>
        <begin position="183"/>
        <end position="205"/>
    </location>
</feature>
<keyword evidence="4" id="KW-0808">Transferase</keyword>
<dbReference type="Proteomes" id="UP000070444">
    <property type="component" value="Unassembled WGS sequence"/>
</dbReference>
<evidence type="ECO:0000256" key="6">
    <source>
        <dbReference type="ARBA" id="ARBA00022777"/>
    </source>
</evidence>
<evidence type="ECO:0000256" key="10">
    <source>
        <dbReference type="PROSITE-ProRule" id="PRU10141"/>
    </source>
</evidence>
<organism evidence="15 16">
    <name type="scientific">Conidiobolus coronatus (strain ATCC 28846 / CBS 209.66 / NRRL 28638)</name>
    <name type="common">Delacroixia coronata</name>
    <dbReference type="NCBI Taxonomy" id="796925"/>
    <lineage>
        <taxon>Eukaryota</taxon>
        <taxon>Fungi</taxon>
        <taxon>Fungi incertae sedis</taxon>
        <taxon>Zoopagomycota</taxon>
        <taxon>Entomophthoromycotina</taxon>
        <taxon>Entomophthoromycetes</taxon>
        <taxon>Entomophthorales</taxon>
        <taxon>Ancylistaceae</taxon>
        <taxon>Conidiobolus</taxon>
    </lineage>
</organism>
<dbReference type="Pfam" id="PF00069">
    <property type="entry name" value="Pkinase"/>
    <property type="match status" value="1"/>
</dbReference>
<feature type="domain" description="SAM" evidence="13">
    <location>
        <begin position="20"/>
        <end position="83"/>
    </location>
</feature>
<dbReference type="InterPro" id="IPR029071">
    <property type="entry name" value="Ubiquitin-like_domsf"/>
</dbReference>
<dbReference type="SUPFAM" id="SSF47769">
    <property type="entry name" value="SAM/Pointed domain"/>
    <property type="match status" value="1"/>
</dbReference>
<dbReference type="EC" id="2.7.11.25" evidence="2"/>
<feature type="region of interest" description="Disordered" evidence="11">
    <location>
        <begin position="395"/>
        <end position="504"/>
    </location>
</feature>
<evidence type="ECO:0000256" key="4">
    <source>
        <dbReference type="ARBA" id="ARBA00022679"/>
    </source>
</evidence>
<proteinExistence type="inferred from homology"/>
<feature type="compositionally biased region" description="Polar residues" evidence="11">
    <location>
        <begin position="183"/>
        <end position="197"/>
    </location>
</feature>
<feature type="domain" description="Ras-associating" evidence="14">
    <location>
        <begin position="226"/>
        <end position="310"/>
    </location>
</feature>
<dbReference type="OMA" id="TINARWQ"/>
<keyword evidence="3" id="KW-0723">Serine/threonine-protein kinase</keyword>
<evidence type="ECO:0000256" key="9">
    <source>
        <dbReference type="ARBA" id="ARBA00048329"/>
    </source>
</evidence>
<evidence type="ECO:0000256" key="8">
    <source>
        <dbReference type="ARBA" id="ARBA00047559"/>
    </source>
</evidence>
<dbReference type="InterPro" id="IPR017441">
    <property type="entry name" value="Protein_kinase_ATP_BS"/>
</dbReference>
<feature type="compositionally biased region" description="Basic and acidic residues" evidence="11">
    <location>
        <begin position="474"/>
        <end position="485"/>
    </location>
</feature>
<dbReference type="Gene3D" id="3.10.20.90">
    <property type="entry name" value="Phosphatidylinositol 3-kinase Catalytic Subunit, Chain A, domain 1"/>
    <property type="match status" value="1"/>
</dbReference>
<dbReference type="PANTHER" id="PTHR11584:SF369">
    <property type="entry name" value="MITOGEN-ACTIVATED PROTEIN KINASE KINASE KINASE 19-RELATED"/>
    <property type="match status" value="1"/>
</dbReference>
<dbReference type="PROSITE" id="PS00108">
    <property type="entry name" value="PROTEIN_KINASE_ST"/>
    <property type="match status" value="1"/>
</dbReference>
<dbReference type="FunFam" id="3.30.200.20:FF:000387">
    <property type="entry name" value="Serine/threonine-protein kinase STE11"/>
    <property type="match status" value="1"/>
</dbReference>
<dbReference type="InterPro" id="IPR011009">
    <property type="entry name" value="Kinase-like_dom_sf"/>
</dbReference>
<dbReference type="SMART" id="SM00220">
    <property type="entry name" value="S_TKc"/>
    <property type="match status" value="1"/>
</dbReference>
<dbReference type="SMART" id="SM01304">
    <property type="entry name" value="Ras_bdg_2"/>
    <property type="match status" value="1"/>
</dbReference>
<keyword evidence="5 10" id="KW-0547">Nucleotide-binding</keyword>
<protein>
    <recommendedName>
        <fullName evidence="2">mitogen-activated protein kinase kinase kinase</fullName>
        <ecNumber evidence="2">2.7.11.25</ecNumber>
    </recommendedName>
</protein>
<dbReference type="Gene3D" id="1.10.150.50">
    <property type="entry name" value="Transcription Factor, Ets-1"/>
    <property type="match status" value="1"/>
</dbReference>
<dbReference type="InterPro" id="IPR008271">
    <property type="entry name" value="Ser/Thr_kinase_AS"/>
</dbReference>
<dbReference type="InterPro" id="IPR000719">
    <property type="entry name" value="Prot_kinase_dom"/>
</dbReference>
<evidence type="ECO:0000313" key="15">
    <source>
        <dbReference type="EMBL" id="KXN67506.1"/>
    </source>
</evidence>
<comment type="catalytic activity">
    <reaction evidence="8">
        <text>L-threonyl-[protein] + ATP = O-phospho-L-threonyl-[protein] + ADP + H(+)</text>
        <dbReference type="Rhea" id="RHEA:46608"/>
        <dbReference type="Rhea" id="RHEA-COMP:11060"/>
        <dbReference type="Rhea" id="RHEA-COMP:11605"/>
        <dbReference type="ChEBI" id="CHEBI:15378"/>
        <dbReference type="ChEBI" id="CHEBI:30013"/>
        <dbReference type="ChEBI" id="CHEBI:30616"/>
        <dbReference type="ChEBI" id="CHEBI:61977"/>
        <dbReference type="ChEBI" id="CHEBI:456216"/>
        <dbReference type="EC" id="2.7.11.25"/>
    </reaction>
</comment>
<dbReference type="STRING" id="796925.A0A137NXI8"/>
<keyword evidence="6 15" id="KW-0418">Kinase</keyword>
<dbReference type="PANTHER" id="PTHR11584">
    <property type="entry name" value="SERINE/THREONINE PROTEIN KINASE"/>
    <property type="match status" value="1"/>
</dbReference>
<name>A0A137NXI8_CONC2</name>
<dbReference type="GO" id="GO:0005524">
    <property type="term" value="F:ATP binding"/>
    <property type="evidence" value="ECO:0007669"/>
    <property type="project" value="UniProtKB-UniRule"/>
</dbReference>
<reference evidence="15 16" key="1">
    <citation type="journal article" date="2015" name="Genome Biol. Evol.">
        <title>Phylogenomic analyses indicate that early fungi evolved digesting cell walls of algal ancestors of land plants.</title>
        <authorList>
            <person name="Chang Y."/>
            <person name="Wang S."/>
            <person name="Sekimoto S."/>
            <person name="Aerts A.L."/>
            <person name="Choi C."/>
            <person name="Clum A."/>
            <person name="LaButti K.M."/>
            <person name="Lindquist E.A."/>
            <person name="Yee Ngan C."/>
            <person name="Ohm R.A."/>
            <person name="Salamov A.A."/>
            <person name="Grigoriev I.V."/>
            <person name="Spatafora J.W."/>
            <person name="Berbee M.L."/>
        </authorList>
    </citation>
    <scope>NUCLEOTIDE SEQUENCE [LARGE SCALE GENOMIC DNA]</scope>
    <source>
        <strain evidence="15 16">NRRL 28638</strain>
    </source>
</reference>
<comment type="catalytic activity">
    <reaction evidence="9">
        <text>L-seryl-[protein] + ATP = O-phospho-L-seryl-[protein] + ADP + H(+)</text>
        <dbReference type="Rhea" id="RHEA:17989"/>
        <dbReference type="Rhea" id="RHEA-COMP:9863"/>
        <dbReference type="Rhea" id="RHEA-COMP:11604"/>
        <dbReference type="ChEBI" id="CHEBI:15378"/>
        <dbReference type="ChEBI" id="CHEBI:29999"/>
        <dbReference type="ChEBI" id="CHEBI:30616"/>
        <dbReference type="ChEBI" id="CHEBI:83421"/>
        <dbReference type="ChEBI" id="CHEBI:456216"/>
        <dbReference type="EC" id="2.7.11.25"/>
    </reaction>
</comment>
<evidence type="ECO:0000256" key="7">
    <source>
        <dbReference type="ARBA" id="ARBA00022840"/>
    </source>
</evidence>